<feature type="compositionally biased region" description="Acidic residues" evidence="1">
    <location>
        <begin position="618"/>
        <end position="628"/>
    </location>
</feature>
<dbReference type="HOGENOM" id="CLU_423983_0_0_1"/>
<evidence type="ECO:0000259" key="2">
    <source>
        <dbReference type="PROSITE" id="PS50172"/>
    </source>
</evidence>
<dbReference type="OrthoDB" id="10389097at2759"/>
<accession>D8QGE8</accession>
<evidence type="ECO:0000313" key="4">
    <source>
        <dbReference type="Proteomes" id="UP000007431"/>
    </source>
</evidence>
<feature type="compositionally biased region" description="Basic and acidic residues" evidence="1">
    <location>
        <begin position="120"/>
        <end position="143"/>
    </location>
</feature>
<protein>
    <recommendedName>
        <fullName evidence="2">BRCT domain-containing protein</fullName>
    </recommendedName>
</protein>
<feature type="compositionally biased region" description="Basic and acidic residues" evidence="1">
    <location>
        <begin position="570"/>
        <end position="584"/>
    </location>
</feature>
<dbReference type="GeneID" id="9590132"/>
<evidence type="ECO:0000313" key="3">
    <source>
        <dbReference type="EMBL" id="EFI93285.1"/>
    </source>
</evidence>
<feature type="compositionally biased region" description="Low complexity" evidence="1">
    <location>
        <begin position="225"/>
        <end position="234"/>
    </location>
</feature>
<feature type="compositionally biased region" description="Pro residues" evidence="1">
    <location>
        <begin position="317"/>
        <end position="330"/>
    </location>
</feature>
<dbReference type="KEGG" id="scm:SCHCO_02671943"/>
<dbReference type="SUPFAM" id="SSF52113">
    <property type="entry name" value="BRCT domain"/>
    <property type="match status" value="1"/>
</dbReference>
<gene>
    <name evidence="3" type="ORF">SCHCODRAFT_237589</name>
</gene>
<dbReference type="Gene3D" id="3.40.50.10190">
    <property type="entry name" value="BRCT domain"/>
    <property type="match status" value="1"/>
</dbReference>
<feature type="compositionally biased region" description="Polar residues" evidence="1">
    <location>
        <begin position="151"/>
        <end position="162"/>
    </location>
</feature>
<dbReference type="RefSeq" id="XP_003028188.1">
    <property type="nucleotide sequence ID" value="XM_003028142.1"/>
</dbReference>
<dbReference type="PROSITE" id="PS50172">
    <property type="entry name" value="BRCT"/>
    <property type="match status" value="1"/>
</dbReference>
<feature type="compositionally biased region" description="Basic and acidic residues" evidence="1">
    <location>
        <begin position="285"/>
        <end position="311"/>
    </location>
</feature>
<proteinExistence type="predicted"/>
<feature type="region of interest" description="Disordered" evidence="1">
    <location>
        <begin position="185"/>
        <end position="239"/>
    </location>
</feature>
<dbReference type="EMBL" id="GL377311">
    <property type="protein sequence ID" value="EFI93285.1"/>
    <property type="molecule type" value="Genomic_DNA"/>
</dbReference>
<feature type="region of interest" description="Disordered" evidence="1">
    <location>
        <begin position="251"/>
        <end position="332"/>
    </location>
</feature>
<sequence>MALWAARLVIDALLEPEGVATLGDMKALLANVQNNASKLEPDHHLDLGATSLSILMDVDSYYLEQDERMGMESEEQDEIMESLSAFASAPKTDPDTSVNDSIHEFDATKSPKTLAKALPKTKELTEERENLHKKAKRKIDAHADSAPPTAVQESSVSDDITSFSIVEERPRKRLRTLAMIGVKPKKTAPKKLAKLHIPTSPRKQPPSSDVATSPIEESSALIGHASAGPSSAAAKPKRGSLLTALEERIASAKSSGSLAPQATMKRPADEPAEASGSKTKKTKESKRPKETKKDKESSRRHDSSRSKHTKSEQQQQQPPPQPKPAPPPIPTTYAECVRQKKKEIRSDMKQNIFTGMDVFLVIDDEDMEDVEAKVLCLVRCGARLMERYIPDKCTHIICASDKTLHPSLFYKLQVTSVDEVPEHIPILNWKFVLKCITKYNKEEGPIIKARQEKADLEWRGLKRKNPAPALVPLEDRPQGFFFPPQEEWPKYSACPWRGEGAAQAVGGEPRQRALSYASSEASESSFSSPSGATPGAASRATSEAASGADDAPEGKAGNQEVDPLVPFYEQAKDDRAKEYEEEHGFPPPGDLWDLEPDEDEDLDVPVVGEKGDQYDRTEETEDENDVEDSPVKKGKKAKKGEGKQDP</sequence>
<feature type="region of interest" description="Disordered" evidence="1">
    <location>
        <begin position="120"/>
        <end position="162"/>
    </location>
</feature>
<feature type="compositionally biased region" description="Polar residues" evidence="1">
    <location>
        <begin position="201"/>
        <end position="211"/>
    </location>
</feature>
<name>D8QGE8_SCHCM</name>
<dbReference type="AlphaFoldDB" id="D8QGE8"/>
<dbReference type="VEuPathDB" id="FungiDB:SCHCODRAFT_02671943"/>
<reference evidence="3 4" key="1">
    <citation type="journal article" date="2010" name="Nat. Biotechnol.">
        <title>Genome sequence of the model mushroom Schizophyllum commune.</title>
        <authorList>
            <person name="Ohm R.A."/>
            <person name="de Jong J.F."/>
            <person name="Lugones L.G."/>
            <person name="Aerts A."/>
            <person name="Kothe E."/>
            <person name="Stajich J.E."/>
            <person name="de Vries R.P."/>
            <person name="Record E."/>
            <person name="Levasseur A."/>
            <person name="Baker S.E."/>
            <person name="Bartholomew K.A."/>
            <person name="Coutinho P.M."/>
            <person name="Erdmann S."/>
            <person name="Fowler T.J."/>
            <person name="Gathman A.C."/>
            <person name="Lombard V."/>
            <person name="Henrissat B."/>
            <person name="Knabe N."/>
            <person name="Kuees U."/>
            <person name="Lilly W.W."/>
            <person name="Lindquist E."/>
            <person name="Lucas S."/>
            <person name="Magnuson J.K."/>
            <person name="Piumi F."/>
            <person name="Raudaskoski M."/>
            <person name="Salamov A."/>
            <person name="Schmutz J."/>
            <person name="Schwarze F.W.M.R."/>
            <person name="vanKuyk P.A."/>
            <person name="Horton J.S."/>
            <person name="Grigoriev I.V."/>
            <person name="Woesten H.A.B."/>
        </authorList>
    </citation>
    <scope>NUCLEOTIDE SEQUENCE [LARGE SCALE GENOMIC DNA]</scope>
    <source>
        <strain evidence="4">H4-8 / FGSC 9210</strain>
    </source>
</reference>
<dbReference type="InterPro" id="IPR001357">
    <property type="entry name" value="BRCT_dom"/>
</dbReference>
<evidence type="ECO:0000256" key="1">
    <source>
        <dbReference type="SAM" id="MobiDB-lite"/>
    </source>
</evidence>
<feature type="domain" description="BRCT" evidence="2">
    <location>
        <begin position="348"/>
        <end position="436"/>
    </location>
</feature>
<feature type="compositionally biased region" description="Basic residues" evidence="1">
    <location>
        <begin position="185"/>
        <end position="194"/>
    </location>
</feature>
<feature type="compositionally biased region" description="Low complexity" evidence="1">
    <location>
        <begin position="512"/>
        <end position="542"/>
    </location>
</feature>
<feature type="region of interest" description="Disordered" evidence="1">
    <location>
        <begin position="502"/>
        <end position="646"/>
    </location>
</feature>
<organism evidence="4">
    <name type="scientific">Schizophyllum commune (strain H4-8 / FGSC 9210)</name>
    <name type="common">Split gill fungus</name>
    <dbReference type="NCBI Taxonomy" id="578458"/>
    <lineage>
        <taxon>Eukaryota</taxon>
        <taxon>Fungi</taxon>
        <taxon>Dikarya</taxon>
        <taxon>Basidiomycota</taxon>
        <taxon>Agaricomycotina</taxon>
        <taxon>Agaricomycetes</taxon>
        <taxon>Agaricomycetidae</taxon>
        <taxon>Agaricales</taxon>
        <taxon>Schizophyllaceae</taxon>
        <taxon>Schizophyllum</taxon>
    </lineage>
</organism>
<feature type="compositionally biased region" description="Acidic residues" evidence="1">
    <location>
        <begin position="592"/>
        <end position="603"/>
    </location>
</feature>
<keyword evidence="4" id="KW-1185">Reference proteome</keyword>
<dbReference type="InterPro" id="IPR036420">
    <property type="entry name" value="BRCT_dom_sf"/>
</dbReference>
<dbReference type="Proteomes" id="UP000007431">
    <property type="component" value="Unassembled WGS sequence"/>
</dbReference>
<dbReference type="InParanoid" id="D8QGE8"/>